<feature type="domain" description="Polyphosphate kinase-2-related" evidence="5">
    <location>
        <begin position="31"/>
        <end position="252"/>
    </location>
</feature>
<dbReference type="Gene3D" id="3.40.50.300">
    <property type="entry name" value="P-loop containing nucleotide triphosphate hydrolases"/>
    <property type="match status" value="1"/>
</dbReference>
<evidence type="ECO:0000313" key="7">
    <source>
        <dbReference type="Proteomes" id="UP000064243"/>
    </source>
</evidence>
<feature type="region of interest" description="Disordered" evidence="4">
    <location>
        <begin position="1"/>
        <end position="20"/>
    </location>
</feature>
<dbReference type="AlphaFoldDB" id="A0A106BQD4"/>
<accession>A0A106BQD4</accession>
<proteinExistence type="inferred from homology"/>
<dbReference type="GO" id="GO:0008976">
    <property type="term" value="F:polyphosphate kinase activity"/>
    <property type="evidence" value="ECO:0007669"/>
    <property type="project" value="InterPro"/>
</dbReference>
<sequence length="269" mass="30812">MKPADTRIPPGTPVKLSDWDADDTDIIGKPKSDAHARLDEYRARLETLQELLYAEGKNKLLIVLQAMDTAGKDSTIRHVFQGVDPLGVRVAGFKAPTPYELARDYLWRVHHHVPGKGEIAIFNRSHYEDVLITRVNGWIDAAECKRRYRQINDFERMLAETGTTILKFYLHISKNEQKKRLEERRDDPEKQWKFHPDDLSVREQWDDYMAVYEAALSATSTAHAPWHVIPANSKQARNLMISRLLIDALEGLKMRYPAPADGVSDTVIV</sequence>
<dbReference type="STRING" id="1123392.GCA_000376425_02332"/>
<dbReference type="InterPro" id="IPR022300">
    <property type="entry name" value="PPK2-rel_1"/>
</dbReference>
<keyword evidence="2" id="KW-0808">Transferase</keyword>
<dbReference type="Proteomes" id="UP000064243">
    <property type="component" value="Unassembled WGS sequence"/>
</dbReference>
<reference evidence="6 7" key="1">
    <citation type="journal article" date="2015" name="Appl. Environ. Microbiol.">
        <title>Aerobic and Anaerobic Thiosulfate Oxidation by a Cold-Adapted, Subglacial Chemoautotroph.</title>
        <authorList>
            <person name="Harrold Z.R."/>
            <person name="Skidmore M.L."/>
            <person name="Hamilton T.L."/>
            <person name="Desch L."/>
            <person name="Amada K."/>
            <person name="van Gelder W."/>
            <person name="Glover K."/>
            <person name="Roden E.E."/>
            <person name="Boyd E.S."/>
        </authorList>
    </citation>
    <scope>NUCLEOTIDE SEQUENCE [LARGE SCALE GENOMIC DNA]</scope>
    <source>
        <strain evidence="6 7">RG</strain>
    </source>
</reference>
<dbReference type="PANTHER" id="PTHR34383:SF3">
    <property type="entry name" value="POLYPHOSPHATE:AMP PHOSPHOTRANSFERASE"/>
    <property type="match status" value="1"/>
</dbReference>
<evidence type="ECO:0000256" key="3">
    <source>
        <dbReference type="ARBA" id="ARBA00022777"/>
    </source>
</evidence>
<organism evidence="6 7">
    <name type="scientific">Thiobacillus denitrificans</name>
    <dbReference type="NCBI Taxonomy" id="36861"/>
    <lineage>
        <taxon>Bacteria</taxon>
        <taxon>Pseudomonadati</taxon>
        <taxon>Pseudomonadota</taxon>
        <taxon>Betaproteobacteria</taxon>
        <taxon>Nitrosomonadales</taxon>
        <taxon>Thiobacillaceae</taxon>
        <taxon>Thiobacillus</taxon>
    </lineage>
</organism>
<dbReference type="PANTHER" id="PTHR34383">
    <property type="entry name" value="POLYPHOSPHATE:AMP PHOSPHOTRANSFERASE-RELATED"/>
    <property type="match status" value="1"/>
</dbReference>
<dbReference type="SUPFAM" id="SSF52540">
    <property type="entry name" value="P-loop containing nucleoside triphosphate hydrolases"/>
    <property type="match status" value="1"/>
</dbReference>
<evidence type="ECO:0000256" key="2">
    <source>
        <dbReference type="ARBA" id="ARBA00022679"/>
    </source>
</evidence>
<name>A0A106BQD4_THIDE</name>
<gene>
    <name evidence="6" type="ORF">ABW22_07200</name>
</gene>
<evidence type="ECO:0000256" key="1">
    <source>
        <dbReference type="ARBA" id="ARBA00009924"/>
    </source>
</evidence>
<keyword evidence="7" id="KW-1185">Reference proteome</keyword>
<comment type="caution">
    <text evidence="6">The sequence shown here is derived from an EMBL/GenBank/DDBJ whole genome shotgun (WGS) entry which is preliminary data.</text>
</comment>
<dbReference type="PATRIC" id="fig|36861.3.peg.916"/>
<dbReference type="GO" id="GO:0006797">
    <property type="term" value="P:polyphosphate metabolic process"/>
    <property type="evidence" value="ECO:0007669"/>
    <property type="project" value="InterPro"/>
</dbReference>
<evidence type="ECO:0000313" key="6">
    <source>
        <dbReference type="EMBL" id="KVW96728.1"/>
    </source>
</evidence>
<dbReference type="PIRSF" id="PIRSF028756">
    <property type="entry name" value="PPK2_prd"/>
    <property type="match status" value="1"/>
</dbReference>
<dbReference type="NCBIfam" id="TIGR03709">
    <property type="entry name" value="PPK2_rel_1"/>
    <property type="match status" value="1"/>
</dbReference>
<comment type="similarity">
    <text evidence="1">Belongs to the polyphosphate kinase 2 (PPK2) family. Class I subfamily.</text>
</comment>
<dbReference type="Pfam" id="PF03976">
    <property type="entry name" value="PPK2"/>
    <property type="match status" value="1"/>
</dbReference>
<keyword evidence="3 6" id="KW-0418">Kinase</keyword>
<dbReference type="EMBL" id="LDUG01000019">
    <property type="protein sequence ID" value="KVW96728.1"/>
    <property type="molecule type" value="Genomic_DNA"/>
</dbReference>
<dbReference type="InterPro" id="IPR016898">
    <property type="entry name" value="Polyphosphate_phosphotransfera"/>
</dbReference>
<dbReference type="OrthoDB" id="9775224at2"/>
<dbReference type="InterPro" id="IPR027417">
    <property type="entry name" value="P-loop_NTPase"/>
</dbReference>
<dbReference type="RefSeq" id="WP_059754013.1">
    <property type="nucleotide sequence ID" value="NZ_LDUG01000019.1"/>
</dbReference>
<evidence type="ECO:0000259" key="5">
    <source>
        <dbReference type="Pfam" id="PF03976"/>
    </source>
</evidence>
<evidence type="ECO:0000256" key="4">
    <source>
        <dbReference type="SAM" id="MobiDB-lite"/>
    </source>
</evidence>
<dbReference type="InterPro" id="IPR022488">
    <property type="entry name" value="PPK2-related"/>
</dbReference>
<protein>
    <submittedName>
        <fullName evidence="6">Polyphosphate kinase</fullName>
    </submittedName>
</protein>